<keyword evidence="3" id="KW-1185">Reference proteome</keyword>
<evidence type="ECO:0000313" key="3">
    <source>
        <dbReference type="Proteomes" id="UP000708576"/>
    </source>
</evidence>
<proteinExistence type="predicted"/>
<comment type="caution">
    <text evidence="2">The sequence shown here is derived from an EMBL/GenBank/DDBJ whole genome shotgun (WGS) entry which is preliminary data.</text>
</comment>
<keyword evidence="1" id="KW-0732">Signal</keyword>
<name>A0ABS5JXN7_9BACT</name>
<dbReference type="InterPro" id="IPR026444">
    <property type="entry name" value="Secre_tail"/>
</dbReference>
<evidence type="ECO:0000256" key="1">
    <source>
        <dbReference type="SAM" id="SignalP"/>
    </source>
</evidence>
<gene>
    <name evidence="2" type="ORF">KEM10_12485</name>
</gene>
<feature type="signal peptide" evidence="1">
    <location>
        <begin position="1"/>
        <end position="19"/>
    </location>
</feature>
<sequence>MKKLLLIQFYFLLSLNVFSQAIIVDHNCTKPEQIPQDYLHQVRNNLHIAYGHTSHGSQLITGMNAIESSWGDDFAFSSGLINDKLEINESLGGDVGYYPQWVNNTTVFLEDETNSRFNVIMWSWCGQLSSLSEQEVWDHYLTPMTQLENDYPNVQFIYMTGHLDGSGVDGTLNVNNEIIRSYCVENNKILYDFADIESYDPDGNYFLDRRADDECRYDTNNDGSRNGNWAIEWCNANPDSYLLTGSCAHSEGLNCEYKGRAAWWLYSRLVGWEGEITFIKEKYVSDWAYFNSLTNELLVRNSFSGSLFFELFNLSGRKIDQGTFTNRLSLSHVHSGLYFVRLYDGIESQVIKIRK</sequence>
<accession>A0ABS5JXN7</accession>
<organism evidence="2 3">
    <name type="scientific">Carboxylicivirga linearis</name>
    <dbReference type="NCBI Taxonomy" id="1628157"/>
    <lineage>
        <taxon>Bacteria</taxon>
        <taxon>Pseudomonadati</taxon>
        <taxon>Bacteroidota</taxon>
        <taxon>Bacteroidia</taxon>
        <taxon>Marinilabiliales</taxon>
        <taxon>Marinilabiliaceae</taxon>
        <taxon>Carboxylicivirga</taxon>
    </lineage>
</organism>
<feature type="chain" id="PRO_5045167600" evidence="1">
    <location>
        <begin position="20"/>
        <end position="355"/>
    </location>
</feature>
<protein>
    <submittedName>
        <fullName evidence="2">T9SS type A sorting domain-containing protein</fullName>
    </submittedName>
</protein>
<dbReference type="Proteomes" id="UP000708576">
    <property type="component" value="Unassembled WGS sequence"/>
</dbReference>
<evidence type="ECO:0000313" key="2">
    <source>
        <dbReference type="EMBL" id="MBS2099101.1"/>
    </source>
</evidence>
<reference evidence="2 3" key="1">
    <citation type="journal article" date="2015" name="Int. J. Syst. Evol. Microbiol.">
        <title>Carboxylicivirga linearis sp. nov., isolated from a sea cucumber culture pond.</title>
        <authorList>
            <person name="Wang F.Q."/>
            <person name="Zhou Y.X."/>
            <person name="Lin X.Z."/>
            <person name="Chen G.J."/>
            <person name="Du Z.J."/>
        </authorList>
    </citation>
    <scope>NUCLEOTIDE SEQUENCE [LARGE SCALE GENOMIC DNA]</scope>
    <source>
        <strain evidence="2 3">FB218</strain>
    </source>
</reference>
<dbReference type="NCBIfam" id="TIGR04183">
    <property type="entry name" value="Por_Secre_tail"/>
    <property type="match status" value="1"/>
</dbReference>
<dbReference type="RefSeq" id="WP_212216344.1">
    <property type="nucleotide sequence ID" value="NZ_JAGUCO010000008.1"/>
</dbReference>
<dbReference type="EMBL" id="JAGUCO010000008">
    <property type="protein sequence ID" value="MBS2099101.1"/>
    <property type="molecule type" value="Genomic_DNA"/>
</dbReference>